<evidence type="ECO:0000256" key="2">
    <source>
        <dbReference type="ARBA" id="ARBA00007814"/>
    </source>
</evidence>
<dbReference type="Proteomes" id="UP000292564">
    <property type="component" value="Unassembled WGS sequence"/>
</dbReference>
<dbReference type="InterPro" id="IPR037214">
    <property type="entry name" value="TROVE_dom_sf"/>
</dbReference>
<dbReference type="SUPFAM" id="SSF140864">
    <property type="entry name" value="TROVE domain-like"/>
    <property type="match status" value="1"/>
</dbReference>
<evidence type="ECO:0000313" key="9">
    <source>
        <dbReference type="Proteomes" id="UP000292564"/>
    </source>
</evidence>
<reference evidence="8 9" key="1">
    <citation type="submission" date="2019-02" db="EMBL/GenBank/DDBJ databases">
        <title>Sequencing the genomes of 1000 actinobacteria strains.</title>
        <authorList>
            <person name="Klenk H.-P."/>
        </authorList>
    </citation>
    <scope>NUCLEOTIDE SEQUENCE [LARGE SCALE GENOMIC DNA]</scope>
    <source>
        <strain evidence="8 9">DSM 45162</strain>
    </source>
</reference>
<evidence type="ECO:0000256" key="3">
    <source>
        <dbReference type="ARBA" id="ARBA00022490"/>
    </source>
</evidence>
<dbReference type="PANTHER" id="PTHR14202">
    <property type="entry name" value="60 KDA RIBONUCLEOPROTEIN SSA/RO"/>
    <property type="match status" value="1"/>
</dbReference>
<dbReference type="Pfam" id="PF05731">
    <property type="entry name" value="TROVE"/>
    <property type="match status" value="1"/>
</dbReference>
<evidence type="ECO:0000313" key="8">
    <source>
        <dbReference type="EMBL" id="RZU49445.1"/>
    </source>
</evidence>
<evidence type="ECO:0000256" key="6">
    <source>
        <dbReference type="ARBA" id="ARBA00023274"/>
    </source>
</evidence>
<gene>
    <name evidence="8" type="ORF">EV385_1195</name>
</gene>
<dbReference type="GO" id="GO:0005737">
    <property type="term" value="C:cytoplasm"/>
    <property type="evidence" value="ECO:0007669"/>
    <property type="project" value="UniProtKB-SubCell"/>
</dbReference>
<dbReference type="PANTHER" id="PTHR14202:SF0">
    <property type="entry name" value="RNA-BINDING PROTEIN RO60"/>
    <property type="match status" value="1"/>
</dbReference>
<protein>
    <submittedName>
        <fullName evidence="8">TROVE domain-containing protein</fullName>
    </submittedName>
</protein>
<evidence type="ECO:0000256" key="5">
    <source>
        <dbReference type="ARBA" id="ARBA00022884"/>
    </source>
</evidence>
<keyword evidence="3" id="KW-0963">Cytoplasm</keyword>
<dbReference type="OrthoDB" id="208855at2"/>
<name>A0A4Q7ZH08_9ACTN</name>
<comment type="caution">
    <text evidence="8">The sequence shown here is derived from an EMBL/GenBank/DDBJ whole genome shotgun (WGS) entry which is preliminary data.</text>
</comment>
<dbReference type="PROSITE" id="PS50988">
    <property type="entry name" value="TROVE"/>
    <property type="match status" value="1"/>
</dbReference>
<keyword evidence="9" id="KW-1185">Reference proteome</keyword>
<comment type="similarity">
    <text evidence="2">Belongs to the Ro 60 kDa family.</text>
</comment>
<comment type="subcellular location">
    <subcellularLocation>
        <location evidence="1">Cytoplasm</location>
    </subcellularLocation>
</comment>
<dbReference type="InterPro" id="IPR008858">
    <property type="entry name" value="TROVE_dom"/>
</dbReference>
<dbReference type="RefSeq" id="WP_130508518.1">
    <property type="nucleotide sequence ID" value="NZ_SHKY01000001.1"/>
</dbReference>
<proteinExistence type="inferred from homology"/>
<sequence>MSKFNLKGLMPKRGRGPLTAEATPSGVTYEGGAGYARDAKSELFLLAVTNLVGEDTFYEKAGDRDRRYADLVRRVAVDDPEWTARFLRWLRGGANLRSASLVGALEAAKALREAGVPGGRAIVDSVLQRPDEPGEALAYWMTTHGRAVPKPVKRGIADAAARLYSERSLLKYDTASHAFRFGDVLDLTHPSPAADKPWQGALFGYALERRHGRDTTPPARLATLVANAELRDAAAADPAALLADGALARAGMTWEDVLSLAGSTMAKDRLWTALIPGMGYMALLRNLRNFDEAGVSDEVAERVCARLADPAEVARSRQFPFRFLAAYEQAPSLRWGHALDRALQLSLANLPALPGRSLILVDTSASMSSGGFSKRSTMSPVKAAAVFGVALAARGERVDLHGFADGVFRHDVRAGASVIREVDRFVRRVGEVGHGTRIADSVRATLRGHDRVFVISDMQTFAPGYGTGDVTEVVPRGTPLYGFTLGGYRRTAFDAGTPNRIEFGGLTDATFRIVPLIEAGRNADWPF</sequence>
<keyword evidence="5" id="KW-0694">RNA-binding</keyword>
<dbReference type="InterPro" id="IPR040322">
    <property type="entry name" value="TROVE2"/>
</dbReference>
<dbReference type="GO" id="GO:1990904">
    <property type="term" value="C:ribonucleoprotein complex"/>
    <property type="evidence" value="ECO:0007669"/>
    <property type="project" value="UniProtKB-KW"/>
</dbReference>
<dbReference type="GO" id="GO:0003723">
    <property type="term" value="F:RNA binding"/>
    <property type="evidence" value="ECO:0007669"/>
    <property type="project" value="UniProtKB-KW"/>
</dbReference>
<feature type="domain" description="TROVE" evidence="7">
    <location>
        <begin position="26"/>
        <end position="355"/>
    </location>
</feature>
<dbReference type="SUPFAM" id="SSF53300">
    <property type="entry name" value="vWA-like"/>
    <property type="match status" value="1"/>
</dbReference>
<keyword evidence="6" id="KW-0687">Ribonucleoprotein</keyword>
<keyword evidence="4" id="KW-0479">Metal-binding</keyword>
<dbReference type="Gene3D" id="3.40.50.410">
    <property type="entry name" value="von Willebrand factor, type A domain"/>
    <property type="match status" value="1"/>
</dbReference>
<dbReference type="AlphaFoldDB" id="A0A4Q7ZH08"/>
<organism evidence="8 9">
    <name type="scientific">Krasilnikovia cinnamomea</name>
    <dbReference type="NCBI Taxonomy" id="349313"/>
    <lineage>
        <taxon>Bacteria</taxon>
        <taxon>Bacillati</taxon>
        <taxon>Actinomycetota</taxon>
        <taxon>Actinomycetes</taxon>
        <taxon>Micromonosporales</taxon>
        <taxon>Micromonosporaceae</taxon>
        <taxon>Krasilnikovia</taxon>
    </lineage>
</organism>
<dbReference type="InterPro" id="IPR036465">
    <property type="entry name" value="vWFA_dom_sf"/>
</dbReference>
<dbReference type="EMBL" id="SHKY01000001">
    <property type="protein sequence ID" value="RZU49445.1"/>
    <property type="molecule type" value="Genomic_DNA"/>
</dbReference>
<dbReference type="GO" id="GO:0046872">
    <property type="term" value="F:metal ion binding"/>
    <property type="evidence" value="ECO:0007669"/>
    <property type="project" value="UniProtKB-KW"/>
</dbReference>
<evidence type="ECO:0000259" key="7">
    <source>
        <dbReference type="PROSITE" id="PS50988"/>
    </source>
</evidence>
<evidence type="ECO:0000256" key="4">
    <source>
        <dbReference type="ARBA" id="ARBA00022723"/>
    </source>
</evidence>
<accession>A0A4Q7ZH08</accession>
<evidence type="ECO:0000256" key="1">
    <source>
        <dbReference type="ARBA" id="ARBA00004496"/>
    </source>
</evidence>